<evidence type="ECO:0000256" key="1">
    <source>
        <dbReference type="ARBA" id="ARBA00006157"/>
    </source>
</evidence>
<dbReference type="SUPFAM" id="SSF47413">
    <property type="entry name" value="lambda repressor-like DNA-binding domains"/>
    <property type="match status" value="1"/>
</dbReference>
<comment type="similarity">
    <text evidence="1">Belongs to the ner transcriptional regulatory family.</text>
</comment>
<dbReference type="EMBL" id="CXWD01000034">
    <property type="protein sequence ID" value="CTQ77448.1"/>
    <property type="molecule type" value="Genomic_DNA"/>
</dbReference>
<name>A0A0M7AQN8_9HYPH</name>
<dbReference type="InterPro" id="IPR010982">
    <property type="entry name" value="Lambda_DNA-bd_dom_sf"/>
</dbReference>
<dbReference type="Proteomes" id="UP000053235">
    <property type="component" value="Unassembled WGS sequence"/>
</dbReference>
<dbReference type="GO" id="GO:0003677">
    <property type="term" value="F:DNA binding"/>
    <property type="evidence" value="ECO:0007669"/>
    <property type="project" value="UniProtKB-KW"/>
</dbReference>
<dbReference type="OrthoDB" id="531446at2"/>
<reference evidence="7" key="1">
    <citation type="submission" date="2015-07" db="EMBL/GenBank/DDBJ databases">
        <authorList>
            <person name="Rodrigo-Torres Lidia"/>
            <person name="Arahal R.David."/>
        </authorList>
    </citation>
    <scope>NUCLEOTIDE SEQUENCE [LARGE SCALE GENOMIC DNA]</scope>
    <source>
        <strain evidence="7">CECT 5112</strain>
    </source>
</reference>
<evidence type="ECO:0000256" key="2">
    <source>
        <dbReference type="ARBA" id="ARBA00023015"/>
    </source>
</evidence>
<evidence type="ECO:0000313" key="7">
    <source>
        <dbReference type="Proteomes" id="UP000053235"/>
    </source>
</evidence>
<evidence type="ECO:0000256" key="3">
    <source>
        <dbReference type="ARBA" id="ARBA00023125"/>
    </source>
</evidence>
<evidence type="ECO:0000259" key="5">
    <source>
        <dbReference type="Pfam" id="PF13693"/>
    </source>
</evidence>
<keyword evidence="4" id="KW-0804">Transcription</keyword>
<dbReference type="InterPro" id="IPR038722">
    <property type="entry name" value="Ner_HTH_dom"/>
</dbReference>
<dbReference type="Pfam" id="PF13693">
    <property type="entry name" value="HTH_35"/>
    <property type="match status" value="1"/>
</dbReference>
<keyword evidence="2" id="KW-0805">Transcription regulation</keyword>
<keyword evidence="7" id="KW-1185">Reference proteome</keyword>
<protein>
    <submittedName>
        <fullName evidence="6">Putative transcriptional regulator</fullName>
    </submittedName>
</protein>
<proteinExistence type="inferred from homology"/>
<sequence length="103" mass="11646">MAQPKQVPKGGWDPFSIKAELHRQHMTMAKLAEANGKDPKSMSHVWKRPLAWAEEAIADFLETPKEKLFPGRYPKTTARILDSKYATYAARPKRPASVDREAA</sequence>
<keyword evidence="3" id="KW-0238">DNA-binding</keyword>
<dbReference type="RefSeq" id="WP_055674057.1">
    <property type="nucleotide sequence ID" value="NZ_CXWD01000034.1"/>
</dbReference>
<feature type="domain" description="Ner winged helix-turn-helix DNA-binding" evidence="5">
    <location>
        <begin position="12"/>
        <end position="84"/>
    </location>
</feature>
<accession>A0A0M7AQN8</accession>
<evidence type="ECO:0000313" key="6">
    <source>
        <dbReference type="EMBL" id="CTQ77448.1"/>
    </source>
</evidence>
<gene>
    <name evidence="6" type="ORF">LAX5112_04914</name>
</gene>
<dbReference type="Gene3D" id="1.10.260.40">
    <property type="entry name" value="lambda repressor-like DNA-binding domains"/>
    <property type="match status" value="1"/>
</dbReference>
<organism evidence="6 7">
    <name type="scientific">Roseibium alexandrii</name>
    <dbReference type="NCBI Taxonomy" id="388408"/>
    <lineage>
        <taxon>Bacteria</taxon>
        <taxon>Pseudomonadati</taxon>
        <taxon>Pseudomonadota</taxon>
        <taxon>Alphaproteobacteria</taxon>
        <taxon>Hyphomicrobiales</taxon>
        <taxon>Stappiaceae</taxon>
        <taxon>Roseibium</taxon>
    </lineage>
</organism>
<evidence type="ECO:0000256" key="4">
    <source>
        <dbReference type="ARBA" id="ARBA00023163"/>
    </source>
</evidence>
<dbReference type="STRING" id="388408.LAX5112_04914"/>
<dbReference type="AlphaFoldDB" id="A0A0M7AQN8"/>